<comment type="caution">
    <text evidence="6">The sequence shown here is derived from an EMBL/GenBank/DDBJ whole genome shotgun (WGS) entry which is preliminary data.</text>
</comment>
<dbReference type="InterPro" id="IPR000843">
    <property type="entry name" value="HTH_LacI"/>
</dbReference>
<dbReference type="GO" id="GO:0009750">
    <property type="term" value="P:response to fructose"/>
    <property type="evidence" value="ECO:0007669"/>
    <property type="project" value="InterPro"/>
</dbReference>
<sequence>MEQHKRITLNDIARLSGVSKTTVSMILNGQGKQFRIKPETCKRVEAIAKQHGYRANASAKALQAQRTNVIGLVIPDLTNYGFALTAKTLERLCRESGLQLVISCSDDNPHQEKRAIESLLNRQIDVLVTAPTHQDPHYYHSIVRHTPLLLLDRYVPNLNMPYVVSNDTPNVAALVAKMVQTYQLTEFFYLGGLLELSPSQSRLTGFKQGLMQANLPLQSDWIIHKNYQPEAGYQMLAEAVEQLGRLPKAIMTASYTLLEGVLRYLTEHQQMDKLLNGTLHLATFDDHDLLNALPFQIHSIRQNHEKLAHQLFELLKKTLKHRHFQSVQNDNQSVRVECDIIWRGR</sequence>
<dbReference type="InterPro" id="IPR046335">
    <property type="entry name" value="LacI/GalR-like_sensor"/>
</dbReference>
<evidence type="ECO:0000313" key="6">
    <source>
        <dbReference type="EMBL" id="TCP16680.1"/>
    </source>
</evidence>
<dbReference type="GO" id="GO:0000976">
    <property type="term" value="F:transcription cis-regulatory region binding"/>
    <property type="evidence" value="ECO:0007669"/>
    <property type="project" value="TreeGrafter"/>
</dbReference>
<protein>
    <submittedName>
        <fullName evidence="6">LacI family transcriptional regulator</fullName>
    </submittedName>
</protein>
<dbReference type="GO" id="GO:0003700">
    <property type="term" value="F:DNA-binding transcription factor activity"/>
    <property type="evidence" value="ECO:0007669"/>
    <property type="project" value="TreeGrafter"/>
</dbReference>
<dbReference type="RefSeq" id="WP_132501677.1">
    <property type="nucleotide sequence ID" value="NZ_LVXA01000001.1"/>
</dbReference>
<evidence type="ECO:0000259" key="5">
    <source>
        <dbReference type="PROSITE" id="PS50932"/>
    </source>
</evidence>
<dbReference type="Pfam" id="PF00356">
    <property type="entry name" value="LacI"/>
    <property type="match status" value="1"/>
</dbReference>
<accession>A0A4R2N6X3</accession>
<organism evidence="6 7">
    <name type="scientific">Nicoletella semolina</name>
    <dbReference type="NCBI Taxonomy" id="271160"/>
    <lineage>
        <taxon>Bacteria</taxon>
        <taxon>Pseudomonadati</taxon>
        <taxon>Pseudomonadota</taxon>
        <taxon>Gammaproteobacteria</taxon>
        <taxon>Pasteurellales</taxon>
        <taxon>Pasteurellaceae</taxon>
        <taxon>Nicoletella</taxon>
    </lineage>
</organism>
<keyword evidence="2" id="KW-0805">Transcription regulation</keyword>
<dbReference type="PRINTS" id="PR00036">
    <property type="entry name" value="HTHLACI"/>
</dbReference>
<dbReference type="Proteomes" id="UP000295537">
    <property type="component" value="Unassembled WGS sequence"/>
</dbReference>
<evidence type="ECO:0000313" key="7">
    <source>
        <dbReference type="Proteomes" id="UP000295537"/>
    </source>
</evidence>
<dbReference type="InterPro" id="IPR010982">
    <property type="entry name" value="Lambda_DNA-bd_dom_sf"/>
</dbReference>
<dbReference type="PANTHER" id="PTHR30146">
    <property type="entry name" value="LACI-RELATED TRANSCRIPTIONAL REPRESSOR"/>
    <property type="match status" value="1"/>
</dbReference>
<keyword evidence="7" id="KW-1185">Reference proteome</keyword>
<dbReference type="SUPFAM" id="SSF47413">
    <property type="entry name" value="lambda repressor-like DNA-binding domains"/>
    <property type="match status" value="1"/>
</dbReference>
<dbReference type="Gene3D" id="3.40.50.2300">
    <property type="match status" value="2"/>
</dbReference>
<gene>
    <name evidence="6" type="ORF">EV693_11060</name>
</gene>
<dbReference type="OrthoDB" id="7055227at2"/>
<dbReference type="CDD" id="cd01392">
    <property type="entry name" value="HTH_LacI"/>
    <property type="match status" value="1"/>
</dbReference>
<reference evidence="6 7" key="1">
    <citation type="submission" date="2019-03" db="EMBL/GenBank/DDBJ databases">
        <title>Genomic Encyclopedia of Type Strains, Phase IV (KMG-IV): sequencing the most valuable type-strain genomes for metagenomic binning, comparative biology and taxonomic classification.</title>
        <authorList>
            <person name="Goeker M."/>
        </authorList>
    </citation>
    <scope>NUCLEOTIDE SEQUENCE [LARGE SCALE GENOMIC DNA]</scope>
    <source>
        <strain evidence="6 7">DSM 16380</strain>
    </source>
</reference>
<proteinExistence type="predicted"/>
<dbReference type="PANTHER" id="PTHR30146:SF45">
    <property type="entry name" value="CATABOLITE REPRESSOR_ACTIVATOR"/>
    <property type="match status" value="1"/>
</dbReference>
<dbReference type="SUPFAM" id="SSF53822">
    <property type="entry name" value="Periplasmic binding protein-like I"/>
    <property type="match status" value="1"/>
</dbReference>
<dbReference type="PROSITE" id="PS50932">
    <property type="entry name" value="HTH_LACI_2"/>
    <property type="match status" value="1"/>
</dbReference>
<dbReference type="EMBL" id="SLXJ01000010">
    <property type="protein sequence ID" value="TCP16680.1"/>
    <property type="molecule type" value="Genomic_DNA"/>
</dbReference>
<dbReference type="Gene3D" id="1.10.260.40">
    <property type="entry name" value="lambda repressor-like DNA-binding domains"/>
    <property type="match status" value="1"/>
</dbReference>
<dbReference type="Pfam" id="PF13377">
    <property type="entry name" value="Peripla_BP_3"/>
    <property type="match status" value="1"/>
</dbReference>
<evidence type="ECO:0000256" key="3">
    <source>
        <dbReference type="ARBA" id="ARBA00023125"/>
    </source>
</evidence>
<feature type="domain" description="HTH lacI-type" evidence="5">
    <location>
        <begin position="7"/>
        <end position="64"/>
    </location>
</feature>
<dbReference type="InterPro" id="IPR028082">
    <property type="entry name" value="Peripla_BP_I"/>
</dbReference>
<dbReference type="AlphaFoldDB" id="A0A4R2N6X3"/>
<keyword evidence="3" id="KW-0238">DNA-binding</keyword>
<evidence type="ECO:0000256" key="1">
    <source>
        <dbReference type="ARBA" id="ARBA00022491"/>
    </source>
</evidence>
<evidence type="ECO:0000256" key="2">
    <source>
        <dbReference type="ARBA" id="ARBA00023015"/>
    </source>
</evidence>
<dbReference type="CDD" id="cd06274">
    <property type="entry name" value="PBP1_FruR"/>
    <property type="match status" value="1"/>
</dbReference>
<evidence type="ECO:0000256" key="4">
    <source>
        <dbReference type="ARBA" id="ARBA00023163"/>
    </source>
</evidence>
<dbReference type="SMART" id="SM00354">
    <property type="entry name" value="HTH_LACI"/>
    <property type="match status" value="1"/>
</dbReference>
<dbReference type="PROSITE" id="PS00356">
    <property type="entry name" value="HTH_LACI_1"/>
    <property type="match status" value="1"/>
</dbReference>
<keyword evidence="1" id="KW-0678">Repressor</keyword>
<dbReference type="NCBIfam" id="TIGR02417">
    <property type="entry name" value="fruct_sucro_rep"/>
    <property type="match status" value="1"/>
</dbReference>
<keyword evidence="4" id="KW-0804">Transcription</keyword>
<dbReference type="InterPro" id="IPR012781">
    <property type="entry name" value="Fruct_sucro_rep"/>
</dbReference>
<name>A0A4R2N6X3_9PAST</name>